<protein>
    <submittedName>
        <fullName evidence="1">Uncharacterized protein</fullName>
    </submittedName>
</protein>
<reference evidence="1 2" key="1">
    <citation type="submission" date="2023-09" db="EMBL/GenBank/DDBJ databases">
        <authorList>
            <person name="Page C.A."/>
            <person name="Perez-Diaz I.M."/>
        </authorList>
    </citation>
    <scope>NUCLEOTIDE SEQUENCE [LARGE SCALE GENOMIC DNA]</scope>
    <source>
        <strain evidence="1 2">Ll15</strain>
    </source>
</reference>
<dbReference type="Proteomes" id="UP001322664">
    <property type="component" value="Chromosome"/>
</dbReference>
<keyword evidence="2" id="KW-1185">Reference proteome</keyword>
<accession>A0ABZ0RVT3</accession>
<evidence type="ECO:0000313" key="1">
    <source>
        <dbReference type="EMBL" id="WPK11149.1"/>
    </source>
</evidence>
<name>A0ABZ0RVT3_9BACI</name>
<evidence type="ECO:0000313" key="2">
    <source>
        <dbReference type="Proteomes" id="UP001322664"/>
    </source>
</evidence>
<proteinExistence type="predicted"/>
<dbReference type="RefSeq" id="WP_319836231.1">
    <property type="nucleotide sequence ID" value="NZ_CP137624.1"/>
</dbReference>
<dbReference type="EMBL" id="CP137624">
    <property type="protein sequence ID" value="WPK11149.1"/>
    <property type="molecule type" value="Genomic_DNA"/>
</dbReference>
<sequence length="200" mass="22624">MRYFFLFCTMLFLASCSNETQPIESPPTEVQANELQLFFKEDGSTAFFEGEGNEFASYTEQTFWLSSDYVHVRIDNGGATINKVYRITDTAIELIFQEVEDVAQFDEAALDTYQVISTLLKAPIDIGQSEDNWTITDISAPIDTPYRTFDDAIVVVKEVENITETNYYVRGYGLVKSVTEMVDGDEAFVVSSTLKELEVE</sequence>
<dbReference type="PROSITE" id="PS51257">
    <property type="entry name" value="PROKAR_LIPOPROTEIN"/>
    <property type="match status" value="1"/>
</dbReference>
<organism evidence="1 2">
    <name type="scientific">Lysinibacillus louembei</name>
    <dbReference type="NCBI Taxonomy" id="1470088"/>
    <lineage>
        <taxon>Bacteria</taxon>
        <taxon>Bacillati</taxon>
        <taxon>Bacillota</taxon>
        <taxon>Bacilli</taxon>
        <taxon>Bacillales</taxon>
        <taxon>Bacillaceae</taxon>
        <taxon>Lysinibacillus</taxon>
    </lineage>
</organism>
<gene>
    <name evidence="1" type="ORF">R6U77_14820</name>
</gene>